<dbReference type="PATRIC" id="fig|1284664.3.peg.2047"/>
<dbReference type="InterPro" id="IPR008757">
    <property type="entry name" value="Peptidase_M6-like_domain"/>
</dbReference>
<reference evidence="1 2" key="1">
    <citation type="journal article" date="2013" name="Genome Announc.">
        <title>Draft Genome Sequence of Streptomyces gancidicus Strain BKS 13-15.</title>
        <authorList>
            <person name="Kumar S."/>
            <person name="Kaur N."/>
            <person name="Singh N.K."/>
            <person name="Raghava G.P."/>
            <person name="Mayilraj S."/>
        </authorList>
    </citation>
    <scope>NUCLEOTIDE SEQUENCE [LARGE SCALE GENOMIC DNA]</scope>
    <source>
        <strain evidence="1 2">BKS 13-15</strain>
    </source>
</reference>
<dbReference type="OrthoDB" id="8780795at2"/>
<sequence length="412" mass="44969">MCTTMSALAATSLVSVPSGPEPFSAEPCALTRTDAHHSEGLDTWNAAYPRPTRRLDAVMVFLSFPDSRPLTSPDELAADHFPMTSRFFSRASYGKFSLRAHPVKRWIRMPRPSTAYAIQRDWTVAHRAAYLRDALAASDPHVDYARYDVVYFVADPDAPGVDSDATKVVNLDRPMRADGTDIRRVVTVFENHPPDRLVLAHETGHVFDLPDLYHRPVDGKGDWDTHVGDWDLMGSQFALAPDLFGWHKWKLGWLEPRQVRCVQEGGPVRLTLEPLGAGPGTPVTGTAGAPSFGLGRGTKLAVVRTGADSALAFEVRGPFGNDRAACRPGVLVYRVHSGTRSGRGPIEVIDAHPHTEACWEDSVYPPLADAPVALGESFTVPGESVRVEVEGRTPSGAWTVKITTGERAARAY</sequence>
<accession>M3BYK5</accession>
<dbReference type="GO" id="GO:0006508">
    <property type="term" value="P:proteolysis"/>
    <property type="evidence" value="ECO:0007669"/>
    <property type="project" value="InterPro"/>
</dbReference>
<dbReference type="AlphaFoldDB" id="M3BYK5"/>
<dbReference type="GO" id="GO:0008233">
    <property type="term" value="F:peptidase activity"/>
    <property type="evidence" value="ECO:0007669"/>
    <property type="project" value="InterPro"/>
</dbReference>
<evidence type="ECO:0000313" key="1">
    <source>
        <dbReference type="EMBL" id="EMF29144.1"/>
    </source>
</evidence>
<dbReference type="PANTHER" id="PTHR41775:SF1">
    <property type="entry name" value="PEPTIDASE M6-LIKE DOMAIN-CONTAINING PROTEIN"/>
    <property type="match status" value="1"/>
</dbReference>
<dbReference type="EMBL" id="AOHP01000052">
    <property type="protein sequence ID" value="EMF29144.1"/>
    <property type="molecule type" value="Genomic_DNA"/>
</dbReference>
<dbReference type="NCBIfam" id="TIGR03296">
    <property type="entry name" value="M6dom_TIGR03296"/>
    <property type="match status" value="1"/>
</dbReference>
<evidence type="ECO:0008006" key="3">
    <source>
        <dbReference type="Google" id="ProtNLM"/>
    </source>
</evidence>
<dbReference type="PANTHER" id="PTHR41775">
    <property type="entry name" value="SECRETED PROTEIN-RELATED"/>
    <property type="match status" value="1"/>
</dbReference>
<evidence type="ECO:0000313" key="2">
    <source>
        <dbReference type="Proteomes" id="UP000011732"/>
    </source>
</evidence>
<protein>
    <recommendedName>
        <fullName evidence="3">M6 family metalloprotease domain-containing protein</fullName>
    </recommendedName>
</protein>
<dbReference type="RefSeq" id="WP_006131594.1">
    <property type="nucleotide sequence ID" value="NZ_AOHP01000052.1"/>
</dbReference>
<gene>
    <name evidence="1" type="ORF">H114_10231</name>
</gene>
<proteinExistence type="predicted"/>
<dbReference type="Proteomes" id="UP000011732">
    <property type="component" value="Unassembled WGS sequence"/>
</dbReference>
<comment type="caution">
    <text evidence="1">The sequence shown here is derived from an EMBL/GenBank/DDBJ whole genome shotgun (WGS) entry which is preliminary data.</text>
</comment>
<keyword evidence="2" id="KW-1185">Reference proteome</keyword>
<name>M3BYK5_STREZ</name>
<organism evidence="1 2">
    <name type="scientific">Streptomyces gancidicus BKS 13-15</name>
    <dbReference type="NCBI Taxonomy" id="1284664"/>
    <lineage>
        <taxon>Bacteria</taxon>
        <taxon>Bacillati</taxon>
        <taxon>Actinomycetota</taxon>
        <taxon>Actinomycetes</taxon>
        <taxon>Kitasatosporales</taxon>
        <taxon>Streptomycetaceae</taxon>
        <taxon>Streptomyces</taxon>
        <taxon>Streptomyces pseudogriseolus group</taxon>
    </lineage>
</organism>